<evidence type="ECO:0000313" key="2">
    <source>
        <dbReference type="EMBL" id="KAE8386903.1"/>
    </source>
</evidence>
<gene>
    <name evidence="2" type="ORF">BDV23DRAFT_186789</name>
</gene>
<dbReference type="EMBL" id="ML735302">
    <property type="protein sequence ID" value="KAE8386903.1"/>
    <property type="molecule type" value="Genomic_DNA"/>
</dbReference>
<sequence length="91" mass="9390">MSVFIMQVVTTIVPTETITQADTVLVARYYFKQSLSAIIIKKSLKAAVRALNTAVHPAHVVSGAACRGGNGPGSGLPASSTLSPASPCSLY</sequence>
<proteinExistence type="predicted"/>
<dbReference type="Proteomes" id="UP000326877">
    <property type="component" value="Unassembled WGS sequence"/>
</dbReference>
<protein>
    <submittedName>
        <fullName evidence="2">Uncharacterized protein</fullName>
    </submittedName>
</protein>
<organism evidence="2">
    <name type="scientific">Petromyces alliaceus</name>
    <name type="common">Aspergillus alliaceus</name>
    <dbReference type="NCBI Taxonomy" id="209559"/>
    <lineage>
        <taxon>Eukaryota</taxon>
        <taxon>Fungi</taxon>
        <taxon>Dikarya</taxon>
        <taxon>Ascomycota</taxon>
        <taxon>Pezizomycotina</taxon>
        <taxon>Eurotiomycetes</taxon>
        <taxon>Eurotiomycetidae</taxon>
        <taxon>Eurotiales</taxon>
        <taxon>Aspergillaceae</taxon>
        <taxon>Aspergillus</taxon>
        <taxon>Aspergillus subgen. Circumdati</taxon>
    </lineage>
</organism>
<evidence type="ECO:0000256" key="1">
    <source>
        <dbReference type="SAM" id="MobiDB-lite"/>
    </source>
</evidence>
<feature type="compositionally biased region" description="Low complexity" evidence="1">
    <location>
        <begin position="75"/>
        <end position="91"/>
    </location>
</feature>
<name>A0A5N7BZ37_PETAA</name>
<dbReference type="AlphaFoldDB" id="A0A5N7BZ37"/>
<reference evidence="2" key="1">
    <citation type="submission" date="2019-04" db="EMBL/GenBank/DDBJ databases">
        <title>Friends and foes A comparative genomics studyof 23 Aspergillus species from section Flavi.</title>
        <authorList>
            <consortium name="DOE Joint Genome Institute"/>
            <person name="Kjaerbolling I."/>
            <person name="Vesth T."/>
            <person name="Frisvad J.C."/>
            <person name="Nybo J.L."/>
            <person name="Theobald S."/>
            <person name="Kildgaard S."/>
            <person name="Isbrandt T."/>
            <person name="Kuo A."/>
            <person name="Sato A."/>
            <person name="Lyhne E.K."/>
            <person name="Kogle M.E."/>
            <person name="Wiebenga A."/>
            <person name="Kun R.S."/>
            <person name="Lubbers R.J."/>
            <person name="Makela M.R."/>
            <person name="Barry K."/>
            <person name="Chovatia M."/>
            <person name="Clum A."/>
            <person name="Daum C."/>
            <person name="Haridas S."/>
            <person name="He G."/>
            <person name="LaButti K."/>
            <person name="Lipzen A."/>
            <person name="Mondo S."/>
            <person name="Riley R."/>
            <person name="Salamov A."/>
            <person name="Simmons B.A."/>
            <person name="Magnuson J.K."/>
            <person name="Henrissat B."/>
            <person name="Mortensen U.H."/>
            <person name="Larsen T.O."/>
            <person name="Devries R.P."/>
            <person name="Grigoriev I.V."/>
            <person name="Machida M."/>
            <person name="Baker S.E."/>
            <person name="Andersen M.R."/>
        </authorList>
    </citation>
    <scope>NUCLEOTIDE SEQUENCE [LARGE SCALE GENOMIC DNA]</scope>
    <source>
        <strain evidence="2">IBT 14317</strain>
    </source>
</reference>
<feature type="region of interest" description="Disordered" evidence="1">
    <location>
        <begin position="71"/>
        <end position="91"/>
    </location>
</feature>
<accession>A0A5N7BZ37</accession>